<protein>
    <submittedName>
        <fullName evidence="2">Uncharacterized protein</fullName>
    </submittedName>
</protein>
<sequence>MSDDHQPPTPASAGPVTPPASRADAPAASGAATPADRPTPLSATELPTLRRPAGPPKKPTDNRPAGVVAGWIIRGGSGPCYGLMDENGTEYAVYGPNTGELRKGDFVSLRLTARDRSVDCGPGIPMRVVES</sequence>
<feature type="compositionally biased region" description="Low complexity" evidence="1">
    <location>
        <begin position="19"/>
        <end position="38"/>
    </location>
</feature>
<comment type="caution">
    <text evidence="2">The sequence shown here is derived from an EMBL/GenBank/DDBJ whole genome shotgun (WGS) entry which is preliminary data.</text>
</comment>
<gene>
    <name evidence="2" type="ORF">FHU28_000974</name>
</gene>
<dbReference type="RefSeq" id="WP_260412844.1">
    <property type="nucleotide sequence ID" value="NZ_JACHJC010000001.1"/>
</dbReference>
<feature type="region of interest" description="Disordered" evidence="1">
    <location>
        <begin position="1"/>
        <end position="65"/>
    </location>
</feature>
<name>A0ABR6M723_MICEC</name>
<accession>A0ABR6M723</accession>
<evidence type="ECO:0000313" key="2">
    <source>
        <dbReference type="EMBL" id="MBB5111135.1"/>
    </source>
</evidence>
<organism evidence="2 3">
    <name type="scientific">Micromonospora echinospora</name>
    <name type="common">Micromonospora purpurea</name>
    <dbReference type="NCBI Taxonomy" id="1877"/>
    <lineage>
        <taxon>Bacteria</taxon>
        <taxon>Bacillati</taxon>
        <taxon>Actinomycetota</taxon>
        <taxon>Actinomycetes</taxon>
        <taxon>Micromonosporales</taxon>
        <taxon>Micromonosporaceae</taxon>
        <taxon>Micromonospora</taxon>
    </lineage>
</organism>
<reference evidence="2 3" key="1">
    <citation type="submission" date="2020-08" db="EMBL/GenBank/DDBJ databases">
        <title>Sequencing the genomes of 1000 actinobacteria strains.</title>
        <authorList>
            <person name="Klenk H.-P."/>
        </authorList>
    </citation>
    <scope>NUCLEOTIDE SEQUENCE [LARGE SCALE GENOMIC DNA]</scope>
    <source>
        <strain evidence="2 3">DSM 43036</strain>
    </source>
</reference>
<dbReference type="EMBL" id="JACHJC010000001">
    <property type="protein sequence ID" value="MBB5111135.1"/>
    <property type="molecule type" value="Genomic_DNA"/>
</dbReference>
<dbReference type="GeneID" id="300291568"/>
<keyword evidence="3" id="KW-1185">Reference proteome</keyword>
<evidence type="ECO:0000313" key="3">
    <source>
        <dbReference type="Proteomes" id="UP000618986"/>
    </source>
</evidence>
<evidence type="ECO:0000256" key="1">
    <source>
        <dbReference type="SAM" id="MobiDB-lite"/>
    </source>
</evidence>
<dbReference type="Proteomes" id="UP000618986">
    <property type="component" value="Unassembled WGS sequence"/>
</dbReference>
<proteinExistence type="predicted"/>